<dbReference type="Proteomes" id="UP000324222">
    <property type="component" value="Unassembled WGS sequence"/>
</dbReference>
<proteinExistence type="predicted"/>
<accession>A0A5B7H7F6</accession>
<dbReference type="EMBL" id="VSRR010022786">
    <property type="protein sequence ID" value="MPC64978.1"/>
    <property type="molecule type" value="Genomic_DNA"/>
</dbReference>
<dbReference type="AlphaFoldDB" id="A0A5B7H7F6"/>
<protein>
    <submittedName>
        <fullName evidence="2">Uncharacterized protein</fullName>
    </submittedName>
</protein>
<feature type="region of interest" description="Disordered" evidence="1">
    <location>
        <begin position="30"/>
        <end position="49"/>
    </location>
</feature>
<evidence type="ECO:0000256" key="1">
    <source>
        <dbReference type="SAM" id="MobiDB-lite"/>
    </source>
</evidence>
<evidence type="ECO:0000313" key="2">
    <source>
        <dbReference type="EMBL" id="MPC64978.1"/>
    </source>
</evidence>
<keyword evidence="3" id="KW-1185">Reference proteome</keyword>
<organism evidence="2 3">
    <name type="scientific">Portunus trituberculatus</name>
    <name type="common">Swimming crab</name>
    <name type="synonym">Neptunus trituberculatus</name>
    <dbReference type="NCBI Taxonomy" id="210409"/>
    <lineage>
        <taxon>Eukaryota</taxon>
        <taxon>Metazoa</taxon>
        <taxon>Ecdysozoa</taxon>
        <taxon>Arthropoda</taxon>
        <taxon>Crustacea</taxon>
        <taxon>Multicrustacea</taxon>
        <taxon>Malacostraca</taxon>
        <taxon>Eumalacostraca</taxon>
        <taxon>Eucarida</taxon>
        <taxon>Decapoda</taxon>
        <taxon>Pleocyemata</taxon>
        <taxon>Brachyura</taxon>
        <taxon>Eubrachyura</taxon>
        <taxon>Portunoidea</taxon>
        <taxon>Portunidae</taxon>
        <taxon>Portuninae</taxon>
        <taxon>Portunus</taxon>
    </lineage>
</organism>
<evidence type="ECO:0000313" key="3">
    <source>
        <dbReference type="Proteomes" id="UP000324222"/>
    </source>
</evidence>
<reference evidence="2 3" key="1">
    <citation type="submission" date="2019-05" db="EMBL/GenBank/DDBJ databases">
        <title>Another draft genome of Portunus trituberculatus and its Hox gene families provides insights of decapod evolution.</title>
        <authorList>
            <person name="Jeong J.-H."/>
            <person name="Song I."/>
            <person name="Kim S."/>
            <person name="Choi T."/>
            <person name="Kim D."/>
            <person name="Ryu S."/>
            <person name="Kim W."/>
        </authorList>
    </citation>
    <scope>NUCLEOTIDE SEQUENCE [LARGE SCALE GENOMIC DNA]</scope>
    <source>
        <tissue evidence="2">Muscle</tissue>
    </source>
</reference>
<feature type="compositionally biased region" description="Basic and acidic residues" evidence="1">
    <location>
        <begin position="39"/>
        <end position="49"/>
    </location>
</feature>
<name>A0A5B7H7F6_PORTR</name>
<gene>
    <name evidence="2" type="ORF">E2C01_059101</name>
</gene>
<comment type="caution">
    <text evidence="2">The sequence shown here is derived from an EMBL/GenBank/DDBJ whole genome shotgun (WGS) entry which is preliminary data.</text>
</comment>
<sequence>MARRIHTHRERRALHLVNAQCHTSLGQQSGVYSSIQAKNRRDEEERRGV</sequence>